<dbReference type="EMBL" id="AHBZ03000022">
    <property type="protein sequence ID" value="KAF7768709.1"/>
    <property type="molecule type" value="Genomic_DNA"/>
</dbReference>
<dbReference type="Pfam" id="PF01551">
    <property type="entry name" value="Peptidase_M23"/>
    <property type="match status" value="1"/>
</dbReference>
<dbReference type="RefSeq" id="WP_010364025.1">
    <property type="nucleotide sequence ID" value="NZ_AHBZ03000022.1"/>
</dbReference>
<keyword evidence="8" id="KW-1015">Disulfide bond</keyword>
<evidence type="ECO:0000256" key="5">
    <source>
        <dbReference type="ARBA" id="ARBA00023049"/>
    </source>
</evidence>
<keyword evidence="1 11" id="KW-0645">Protease</keyword>
<evidence type="ECO:0000256" key="9">
    <source>
        <dbReference type="SAM" id="SignalP"/>
    </source>
</evidence>
<reference evidence="11" key="1">
    <citation type="journal article" date="2012" name="J. Bacteriol.">
        <title>Genome sequences of type strains of seven species of the marine bacterium Pseudoalteromonas.</title>
        <authorList>
            <person name="Xie B.B."/>
            <person name="Shu Y.L."/>
            <person name="Qin Q.L."/>
            <person name="Rong J.C."/>
            <person name="Zhang X.Y."/>
            <person name="Chen X.L."/>
            <person name="Shi M."/>
            <person name="He H.L."/>
            <person name="Zhou B.C."/>
            <person name="Zhang Y.Z."/>
        </authorList>
    </citation>
    <scope>NUCLEOTIDE SEQUENCE</scope>
    <source>
        <strain evidence="11">DSM 8771</strain>
    </source>
</reference>
<feature type="active site" description="Proton donor/acceptor" evidence="6">
    <location>
        <position position="290"/>
    </location>
</feature>
<feature type="binding site" evidence="7">
    <location>
        <position position="245"/>
    </location>
    <ligand>
        <name>Zn(2+)</name>
        <dbReference type="ChEBI" id="CHEBI:29105"/>
    </ligand>
</feature>
<evidence type="ECO:0000256" key="1">
    <source>
        <dbReference type="ARBA" id="ARBA00022670"/>
    </source>
</evidence>
<keyword evidence="5" id="KW-0482">Metalloprotease</keyword>
<dbReference type="GO" id="GO:0046872">
    <property type="term" value="F:metal ion binding"/>
    <property type="evidence" value="ECO:0007669"/>
    <property type="project" value="UniProtKB-KW"/>
</dbReference>
<proteinExistence type="predicted"/>
<feature type="disulfide bond" evidence="8">
    <location>
        <begin position="364"/>
        <end position="377"/>
    </location>
</feature>
<keyword evidence="2 7" id="KW-0479">Metal-binding</keyword>
<dbReference type="PANTHER" id="PTHR21666:SF288">
    <property type="entry name" value="CELL DIVISION PROTEIN YTFB"/>
    <property type="match status" value="1"/>
</dbReference>
<comment type="caution">
    <text evidence="11">The sequence shown here is derived from an EMBL/GenBank/DDBJ whole genome shotgun (WGS) entry which is preliminary data.</text>
</comment>
<dbReference type="Proteomes" id="UP000016487">
    <property type="component" value="Unassembled WGS sequence"/>
</dbReference>
<sequence>MKSILYLSLLALPVTSFVQAQGQHHSIEALSSDQTTLVKATINAVIAIDENEFVFNNTLQNEDWDAFFYRNAPHLLEFRETILHWAGHSSINPKLLLALMELQSNVLSEPTKLNIVSPFGTLSDKQGFAEQVQDLAIILNQRFYQFAQKIEEKTLQGPINAATTSLISVFINTQSEPNDTLHQLIDIYDTLSNTSLLLSKNQTAISTEQPSNNFYMSFPWPSGYAWYSGGAHSNTGSGYPYSSLDFNNGSGGWGSNTPWVQAAHGGTVTRYSSCNIRVTHASGYATQYYHMSNLRYQTGDVINSGAWLGRYTNSKSQALCQGGQSSGPHVHFSLLNNGRFTSLHNWYISNYRIDVGNSNYDDNCRNFYFERNGYRTCAWRALYK</sequence>
<dbReference type="SUPFAM" id="SSF51261">
    <property type="entry name" value="Duplicated hybrid motif"/>
    <property type="match status" value="1"/>
</dbReference>
<evidence type="ECO:0000256" key="7">
    <source>
        <dbReference type="PIRSR" id="PIRSR600841-2"/>
    </source>
</evidence>
<evidence type="ECO:0000313" key="12">
    <source>
        <dbReference type="Proteomes" id="UP000016487"/>
    </source>
</evidence>
<protein>
    <submittedName>
        <fullName evidence="11">LasA protease</fullName>
    </submittedName>
</protein>
<evidence type="ECO:0000256" key="3">
    <source>
        <dbReference type="ARBA" id="ARBA00022801"/>
    </source>
</evidence>
<keyword evidence="9" id="KW-0732">Signal</keyword>
<keyword evidence="4 7" id="KW-0862">Zinc</keyword>
<dbReference type="PRINTS" id="PR00933">
    <property type="entry name" value="BLYTICPTASE"/>
</dbReference>
<dbReference type="GO" id="GO:0004222">
    <property type="term" value="F:metalloendopeptidase activity"/>
    <property type="evidence" value="ECO:0007669"/>
    <property type="project" value="InterPro"/>
</dbReference>
<dbReference type="PANTHER" id="PTHR21666">
    <property type="entry name" value="PEPTIDASE-RELATED"/>
    <property type="match status" value="1"/>
</dbReference>
<evidence type="ECO:0000256" key="8">
    <source>
        <dbReference type="PIRSR" id="PIRSR600841-3"/>
    </source>
</evidence>
<name>A0AAD4AGJ9_9GAMM</name>
<feature type="disulfide bond" evidence="8">
    <location>
        <begin position="274"/>
        <end position="320"/>
    </location>
</feature>
<evidence type="ECO:0000256" key="4">
    <source>
        <dbReference type="ARBA" id="ARBA00022833"/>
    </source>
</evidence>
<feature type="binding site" evidence="7">
    <location>
        <position position="232"/>
    </location>
    <ligand>
        <name>Zn(2+)</name>
        <dbReference type="ChEBI" id="CHEBI:29105"/>
    </ligand>
</feature>
<dbReference type="AlphaFoldDB" id="A0AAD4AGJ9"/>
<dbReference type="InterPro" id="IPR016047">
    <property type="entry name" value="M23ase_b-sheet_dom"/>
</dbReference>
<dbReference type="InterPro" id="IPR011055">
    <property type="entry name" value="Dup_hybrid_motif"/>
</dbReference>
<dbReference type="CDD" id="cd12797">
    <property type="entry name" value="M23_peptidase"/>
    <property type="match status" value="1"/>
</dbReference>
<reference evidence="11" key="2">
    <citation type="submission" date="2015-03" db="EMBL/GenBank/DDBJ databases">
        <title>Genome sequence of Pseudoalteromonas citrea.</title>
        <authorList>
            <person name="Xie B.-B."/>
            <person name="Rong J.-C."/>
            <person name="Qin Q.-L."/>
            <person name="Zhang Y.-Z."/>
        </authorList>
    </citation>
    <scope>NUCLEOTIDE SEQUENCE</scope>
    <source>
        <strain evidence="11">DSM 8771</strain>
    </source>
</reference>
<feature type="chain" id="PRO_5042187981" evidence="9">
    <location>
        <begin position="21"/>
        <end position="384"/>
    </location>
</feature>
<evidence type="ECO:0000256" key="6">
    <source>
        <dbReference type="PIRSR" id="PIRSR600841-1"/>
    </source>
</evidence>
<gene>
    <name evidence="11" type="primary">lasA</name>
    <name evidence="11" type="ORF">PCIT_a3191</name>
</gene>
<feature type="binding site" evidence="7">
    <location>
        <position position="331"/>
    </location>
    <ligand>
        <name>Zn(2+)</name>
        <dbReference type="ChEBI" id="CHEBI:29105"/>
    </ligand>
</feature>
<feature type="active site" description="Proton donor/acceptor" evidence="6">
    <location>
        <position position="329"/>
    </location>
</feature>
<feature type="signal peptide" evidence="9">
    <location>
        <begin position="1"/>
        <end position="20"/>
    </location>
</feature>
<comment type="cofactor">
    <cofactor evidence="7">
        <name>Zn(2+)</name>
        <dbReference type="ChEBI" id="CHEBI:29105"/>
    </cofactor>
    <text evidence="7">Binds 1 zinc ion per subunit.</text>
</comment>
<dbReference type="InterPro" id="IPR000841">
    <property type="entry name" value="Pept_M23A_Blytic"/>
</dbReference>
<evidence type="ECO:0000313" key="11">
    <source>
        <dbReference type="EMBL" id="KAF7768709.1"/>
    </source>
</evidence>
<keyword evidence="3" id="KW-0378">Hydrolase</keyword>
<evidence type="ECO:0000256" key="2">
    <source>
        <dbReference type="ARBA" id="ARBA00022723"/>
    </source>
</evidence>
<dbReference type="InterPro" id="IPR050570">
    <property type="entry name" value="Cell_wall_metabolism_enzyme"/>
</dbReference>
<organism evidence="11 12">
    <name type="scientific">Pseudoalteromonas citrea</name>
    <dbReference type="NCBI Taxonomy" id="43655"/>
    <lineage>
        <taxon>Bacteria</taxon>
        <taxon>Pseudomonadati</taxon>
        <taxon>Pseudomonadota</taxon>
        <taxon>Gammaproteobacteria</taxon>
        <taxon>Alteromonadales</taxon>
        <taxon>Pseudoalteromonadaceae</taxon>
        <taxon>Pseudoalteromonas</taxon>
    </lineage>
</organism>
<dbReference type="Gene3D" id="2.70.70.10">
    <property type="entry name" value="Glucose Permease (Domain IIA)"/>
    <property type="match status" value="1"/>
</dbReference>
<dbReference type="GO" id="GO:0006508">
    <property type="term" value="P:proteolysis"/>
    <property type="evidence" value="ECO:0007669"/>
    <property type="project" value="UniProtKB-KW"/>
</dbReference>
<evidence type="ECO:0000259" key="10">
    <source>
        <dbReference type="Pfam" id="PF01551"/>
    </source>
</evidence>
<feature type="domain" description="M23ase beta-sheet core" evidence="10">
    <location>
        <begin position="257"/>
        <end position="339"/>
    </location>
</feature>
<accession>A0AAD4AGJ9</accession>